<accession>A0A8S2FA92</accession>
<gene>
    <name evidence="1" type="ORF">OVA965_LOCUS32980</name>
    <name evidence="2" type="ORF">TMI583_LOCUS33855</name>
</gene>
<name>A0A8S2FA92_9BILA</name>
<comment type="caution">
    <text evidence="1">The sequence shown here is derived from an EMBL/GenBank/DDBJ whole genome shotgun (WGS) entry which is preliminary data.</text>
</comment>
<dbReference type="AlphaFoldDB" id="A0A8S2FA92"/>
<evidence type="ECO:0000313" key="2">
    <source>
        <dbReference type="EMBL" id="CAF4207044.1"/>
    </source>
</evidence>
<feature type="non-terminal residue" evidence="1">
    <location>
        <position position="1"/>
    </location>
</feature>
<dbReference type="Proteomes" id="UP000677228">
    <property type="component" value="Unassembled WGS sequence"/>
</dbReference>
<sequence length="65" mass="7963">GQIRLLLSKKSLKMNQHRSTSSLKLMRVYIRFRQMTEYNFWYTQLNKTIQLAKDQSWTRKNELVL</sequence>
<dbReference type="EMBL" id="CAJOBA010047937">
    <property type="protein sequence ID" value="CAF4207044.1"/>
    <property type="molecule type" value="Genomic_DNA"/>
</dbReference>
<protein>
    <submittedName>
        <fullName evidence="1">Uncharacterized protein</fullName>
    </submittedName>
</protein>
<organism evidence="1 3">
    <name type="scientific">Didymodactylos carnosus</name>
    <dbReference type="NCBI Taxonomy" id="1234261"/>
    <lineage>
        <taxon>Eukaryota</taxon>
        <taxon>Metazoa</taxon>
        <taxon>Spiralia</taxon>
        <taxon>Gnathifera</taxon>
        <taxon>Rotifera</taxon>
        <taxon>Eurotatoria</taxon>
        <taxon>Bdelloidea</taxon>
        <taxon>Philodinida</taxon>
        <taxon>Philodinidae</taxon>
        <taxon>Didymodactylos</taxon>
    </lineage>
</organism>
<evidence type="ECO:0000313" key="1">
    <source>
        <dbReference type="EMBL" id="CAF1399603.1"/>
    </source>
</evidence>
<proteinExistence type="predicted"/>
<evidence type="ECO:0000313" key="3">
    <source>
        <dbReference type="Proteomes" id="UP000677228"/>
    </source>
</evidence>
<dbReference type="Proteomes" id="UP000682733">
    <property type="component" value="Unassembled WGS sequence"/>
</dbReference>
<dbReference type="EMBL" id="CAJNOK010026211">
    <property type="protein sequence ID" value="CAF1399603.1"/>
    <property type="molecule type" value="Genomic_DNA"/>
</dbReference>
<reference evidence="1" key="1">
    <citation type="submission" date="2021-02" db="EMBL/GenBank/DDBJ databases">
        <authorList>
            <person name="Nowell W R."/>
        </authorList>
    </citation>
    <scope>NUCLEOTIDE SEQUENCE</scope>
</reference>